<proteinExistence type="predicted"/>
<organism evidence="6 7">
    <name type="scientific">Sphaceloma murrayae</name>
    <dbReference type="NCBI Taxonomy" id="2082308"/>
    <lineage>
        <taxon>Eukaryota</taxon>
        <taxon>Fungi</taxon>
        <taxon>Dikarya</taxon>
        <taxon>Ascomycota</taxon>
        <taxon>Pezizomycotina</taxon>
        <taxon>Dothideomycetes</taxon>
        <taxon>Dothideomycetidae</taxon>
        <taxon>Myriangiales</taxon>
        <taxon>Elsinoaceae</taxon>
        <taxon>Sphaceloma</taxon>
    </lineage>
</organism>
<dbReference type="CDD" id="cd12245">
    <property type="entry name" value="RRM_scw1_like"/>
    <property type="match status" value="1"/>
</dbReference>
<feature type="compositionally biased region" description="Pro residues" evidence="4">
    <location>
        <begin position="502"/>
        <end position="511"/>
    </location>
</feature>
<dbReference type="Gene3D" id="3.30.70.330">
    <property type="match status" value="1"/>
</dbReference>
<dbReference type="SMART" id="SM00360">
    <property type="entry name" value="RRM"/>
    <property type="match status" value="1"/>
</dbReference>
<feature type="domain" description="RRM" evidence="5">
    <location>
        <begin position="390"/>
        <end position="467"/>
    </location>
</feature>
<name>A0A2K1QYT6_9PEZI</name>
<keyword evidence="1" id="KW-0597">Phosphoprotein</keyword>
<feature type="compositionally biased region" description="Polar residues" evidence="4">
    <location>
        <begin position="204"/>
        <end position="223"/>
    </location>
</feature>
<accession>A0A2K1QYT6</accession>
<feature type="region of interest" description="Disordered" evidence="4">
    <location>
        <begin position="297"/>
        <end position="390"/>
    </location>
</feature>
<protein>
    <recommendedName>
        <fullName evidence="5">RRM domain-containing protein</fullName>
    </recommendedName>
</protein>
<gene>
    <name evidence="6" type="ORF">CAC42_5664</name>
</gene>
<evidence type="ECO:0000256" key="3">
    <source>
        <dbReference type="PROSITE-ProRule" id="PRU00176"/>
    </source>
</evidence>
<evidence type="ECO:0000256" key="2">
    <source>
        <dbReference type="ARBA" id="ARBA00022884"/>
    </source>
</evidence>
<feature type="region of interest" description="Disordered" evidence="4">
    <location>
        <begin position="545"/>
        <end position="581"/>
    </location>
</feature>
<evidence type="ECO:0000313" key="7">
    <source>
        <dbReference type="Proteomes" id="UP000243797"/>
    </source>
</evidence>
<dbReference type="InterPro" id="IPR012677">
    <property type="entry name" value="Nucleotide-bd_a/b_plait_sf"/>
</dbReference>
<dbReference type="Proteomes" id="UP000243797">
    <property type="component" value="Unassembled WGS sequence"/>
</dbReference>
<feature type="compositionally biased region" description="Polar residues" evidence="4">
    <location>
        <begin position="297"/>
        <end position="324"/>
    </location>
</feature>
<feature type="compositionally biased region" description="Low complexity" evidence="4">
    <location>
        <begin position="189"/>
        <end position="203"/>
    </location>
</feature>
<dbReference type="STRING" id="2082308.A0A2K1QYT6"/>
<keyword evidence="7" id="KW-1185">Reference proteome</keyword>
<dbReference type="InParanoid" id="A0A2K1QYT6"/>
<dbReference type="InterPro" id="IPR000504">
    <property type="entry name" value="RRM_dom"/>
</dbReference>
<feature type="region of interest" description="Disordered" evidence="4">
    <location>
        <begin position="164"/>
        <end position="281"/>
    </location>
</feature>
<evidence type="ECO:0000313" key="6">
    <source>
        <dbReference type="EMBL" id="PNS20214.1"/>
    </source>
</evidence>
<sequence length="581" mass="60862">MGDTLVYTSSSLPPSRPKDIIFGGASAQTPLTAALAASSAAVLNVSTMSIPQQSHQSPIRERRATEFTAPGHLYPETSQGSFDSALHQPTIVLRKLPRSIGIEGIRTLLLFAKDLVGVRIVESQPEDAGFTTALATFNTFAGAREVRDSLDGKMNATQDAHIHVEMPAGASPTDAASARLGSRRSTIDGTAARSTGASSASSGNDQTSRQPSRFSSAFGTQDKISPPLGPAGQQSGDFPVPESGTRFQSLFSPHSPVVNNVRERQPNIGKSVINDDAVDDETDGLLRDPLAYARNGRQANMGQPSNHQVPTAQFGNLSLNSSFDGPSALSGPSSGIASPAGYQTPHSAAGYQQKMGQGQQSAPSTGMPPNGPGRTSYPPANPADQNPPCNTLYVGNLPNNTSEDELKRIFSQQRGYKRLCFRTKQNGPMCFVEFENITLATQALHHLYGKMLSNSVKGGIRLSFSKNPLGVRSGQSGMSPNAMSAHGGFPGYGNGVAPPPGFNAPSGPPPGLANGARGAPYGGGRPHESMSPIYQAHQYSMSGAPFASQLRMPPNTLYTNGGSPSPGPGPYGHGYYDSATQ</sequence>
<dbReference type="FunFam" id="3.30.70.330:FF:000089">
    <property type="entry name" value="RNA binding protein"/>
    <property type="match status" value="1"/>
</dbReference>
<dbReference type="SUPFAM" id="SSF54928">
    <property type="entry name" value="RNA-binding domain, RBD"/>
    <property type="match status" value="1"/>
</dbReference>
<dbReference type="PANTHER" id="PTHR10501">
    <property type="entry name" value="U1 SMALL NUCLEAR RIBONUCLEOPROTEIN A/U2 SMALL NUCLEAR RIBONUCLEOPROTEIN B"/>
    <property type="match status" value="1"/>
</dbReference>
<evidence type="ECO:0000259" key="5">
    <source>
        <dbReference type="PROSITE" id="PS50102"/>
    </source>
</evidence>
<comment type="caution">
    <text evidence="6">The sequence shown here is derived from an EMBL/GenBank/DDBJ whole genome shotgun (WGS) entry which is preliminary data.</text>
</comment>
<dbReference type="PROSITE" id="PS50102">
    <property type="entry name" value="RRM"/>
    <property type="match status" value="1"/>
</dbReference>
<dbReference type="InterPro" id="IPR035979">
    <property type="entry name" value="RBD_domain_sf"/>
</dbReference>
<keyword evidence="2 3" id="KW-0694">RNA-binding</keyword>
<dbReference type="EMBL" id="NKHZ01000025">
    <property type="protein sequence ID" value="PNS20214.1"/>
    <property type="molecule type" value="Genomic_DNA"/>
</dbReference>
<reference evidence="6 7" key="1">
    <citation type="submission" date="2017-06" db="EMBL/GenBank/DDBJ databases">
        <title>Draft genome sequence of a variant of Elsinoe murrayae.</title>
        <authorList>
            <person name="Cheng Q."/>
        </authorList>
    </citation>
    <scope>NUCLEOTIDE SEQUENCE [LARGE SCALE GENOMIC DNA]</scope>
    <source>
        <strain evidence="6 7">CQ-2017a</strain>
    </source>
</reference>
<feature type="compositionally biased region" description="Low complexity" evidence="4">
    <location>
        <begin position="325"/>
        <end position="341"/>
    </location>
</feature>
<evidence type="ECO:0000256" key="1">
    <source>
        <dbReference type="ARBA" id="ARBA00022553"/>
    </source>
</evidence>
<feature type="compositionally biased region" description="Polar residues" evidence="4">
    <location>
        <begin position="354"/>
        <end position="364"/>
    </location>
</feature>
<dbReference type="GO" id="GO:0003723">
    <property type="term" value="F:RNA binding"/>
    <property type="evidence" value="ECO:0007669"/>
    <property type="project" value="UniProtKB-UniRule"/>
</dbReference>
<dbReference type="Pfam" id="PF00076">
    <property type="entry name" value="RRM_1"/>
    <property type="match status" value="1"/>
</dbReference>
<evidence type="ECO:0000256" key="4">
    <source>
        <dbReference type="SAM" id="MobiDB-lite"/>
    </source>
</evidence>
<dbReference type="OrthoDB" id="431169at2759"/>
<dbReference type="AlphaFoldDB" id="A0A2K1QYT6"/>
<feature type="region of interest" description="Disordered" evidence="4">
    <location>
        <begin position="502"/>
        <end position="527"/>
    </location>
</feature>